<keyword evidence="1" id="KW-0732">Signal</keyword>
<evidence type="ECO:0000313" key="2">
    <source>
        <dbReference type="EMBL" id="OWM90238.1"/>
    </source>
</evidence>
<evidence type="ECO:0000313" key="4">
    <source>
        <dbReference type="Proteomes" id="UP000197138"/>
    </source>
</evidence>
<dbReference type="AlphaFoldDB" id="A0A218XZK4"/>
<sequence>MSSARPPPVYLFPTVLPPLFLLVAGSSRASSTRPPAVQSLLQLVELFGCSRSPPLSLVVAAGYWLLLDPFEDAVPGCCAHNSSTVPTPFMWL</sequence>
<organism evidence="2 4">
    <name type="scientific">Punica granatum</name>
    <name type="common">Pomegranate</name>
    <dbReference type="NCBI Taxonomy" id="22663"/>
    <lineage>
        <taxon>Eukaryota</taxon>
        <taxon>Viridiplantae</taxon>
        <taxon>Streptophyta</taxon>
        <taxon>Embryophyta</taxon>
        <taxon>Tracheophyta</taxon>
        <taxon>Spermatophyta</taxon>
        <taxon>Magnoliopsida</taxon>
        <taxon>eudicotyledons</taxon>
        <taxon>Gunneridae</taxon>
        <taxon>Pentapetalae</taxon>
        <taxon>rosids</taxon>
        <taxon>malvids</taxon>
        <taxon>Myrtales</taxon>
        <taxon>Lythraceae</taxon>
        <taxon>Punica</taxon>
    </lineage>
</organism>
<dbReference type="Proteomes" id="UP000233551">
    <property type="component" value="Unassembled WGS sequence"/>
</dbReference>
<feature type="signal peptide" evidence="1">
    <location>
        <begin position="1"/>
        <end position="31"/>
    </location>
</feature>
<reference evidence="4" key="1">
    <citation type="journal article" date="2017" name="Plant J.">
        <title>The pomegranate (Punica granatum L.) genome and the genomics of punicalagin biosynthesis.</title>
        <authorList>
            <person name="Qin G."/>
            <person name="Xu C."/>
            <person name="Ming R."/>
            <person name="Tang H."/>
            <person name="Guyot R."/>
            <person name="Kramer E.M."/>
            <person name="Hu Y."/>
            <person name="Yi X."/>
            <person name="Qi Y."/>
            <person name="Xu X."/>
            <person name="Gao Z."/>
            <person name="Pan H."/>
            <person name="Jian J."/>
            <person name="Tian Y."/>
            <person name="Yue Z."/>
            <person name="Xu Y."/>
        </authorList>
    </citation>
    <scope>NUCLEOTIDE SEQUENCE [LARGE SCALE GENOMIC DNA]</scope>
    <source>
        <strain evidence="4">cv. Dabenzi</strain>
    </source>
</reference>
<reference evidence="3 5" key="3">
    <citation type="submission" date="2017-11" db="EMBL/GenBank/DDBJ databases">
        <title>De-novo sequencing of pomegranate (Punica granatum L.) genome.</title>
        <authorList>
            <person name="Akparov Z."/>
            <person name="Amiraslanov A."/>
            <person name="Hajiyeva S."/>
            <person name="Abbasov M."/>
            <person name="Kaur K."/>
            <person name="Hamwieh A."/>
            <person name="Solovyev V."/>
            <person name="Salamov A."/>
            <person name="Braich B."/>
            <person name="Kosarev P."/>
            <person name="Mahmoud A."/>
            <person name="Hajiyev E."/>
            <person name="Babayeva S."/>
            <person name="Izzatullayeva V."/>
            <person name="Mammadov A."/>
            <person name="Mammadov A."/>
            <person name="Sharifova S."/>
            <person name="Ojaghi J."/>
            <person name="Eynullazada K."/>
            <person name="Bayramov B."/>
            <person name="Abdulazimova A."/>
            <person name="Shahmuradov I."/>
        </authorList>
    </citation>
    <scope>NUCLEOTIDE SEQUENCE [LARGE SCALE GENOMIC DNA]</scope>
    <source>
        <strain evidence="3">AG2017</strain>
        <strain evidence="5">cv. AG2017</strain>
        <tissue evidence="3">Leaf</tissue>
    </source>
</reference>
<feature type="chain" id="PRO_5014072107" description="Secreted protein" evidence="1">
    <location>
        <begin position="32"/>
        <end position="92"/>
    </location>
</feature>
<gene>
    <name evidence="2" type="ORF">CDL15_Pgr006559</name>
    <name evidence="3" type="ORF">CRG98_026870</name>
</gene>
<name>A0A218XZK4_PUNGR</name>
<evidence type="ECO:0008006" key="6">
    <source>
        <dbReference type="Google" id="ProtNLM"/>
    </source>
</evidence>
<dbReference type="EMBL" id="PGOL01001898">
    <property type="protein sequence ID" value="PKI52749.1"/>
    <property type="molecule type" value="Genomic_DNA"/>
</dbReference>
<evidence type="ECO:0000313" key="5">
    <source>
        <dbReference type="Proteomes" id="UP000233551"/>
    </source>
</evidence>
<reference evidence="2" key="2">
    <citation type="submission" date="2017-06" db="EMBL/GenBank/DDBJ databases">
        <title>The pomegranate genome and the genomics of punicalagin biosynthesis.</title>
        <authorList>
            <person name="Xu C."/>
        </authorList>
    </citation>
    <scope>NUCLEOTIDE SEQUENCE [LARGE SCALE GENOMIC DNA]</scope>
    <source>
        <tissue evidence="2">Fresh leaf</tissue>
    </source>
</reference>
<proteinExistence type="predicted"/>
<evidence type="ECO:0000313" key="3">
    <source>
        <dbReference type="EMBL" id="PKI52749.1"/>
    </source>
</evidence>
<protein>
    <recommendedName>
        <fullName evidence="6">Secreted protein</fullName>
    </recommendedName>
</protein>
<evidence type="ECO:0000256" key="1">
    <source>
        <dbReference type="SAM" id="SignalP"/>
    </source>
</evidence>
<dbReference type="Proteomes" id="UP000197138">
    <property type="component" value="Unassembled WGS sequence"/>
</dbReference>
<accession>A0A218XZK4</accession>
<dbReference type="EMBL" id="MTKT01000553">
    <property type="protein sequence ID" value="OWM90238.1"/>
    <property type="molecule type" value="Genomic_DNA"/>
</dbReference>
<keyword evidence="5" id="KW-1185">Reference proteome</keyword>
<comment type="caution">
    <text evidence="2">The sequence shown here is derived from an EMBL/GenBank/DDBJ whole genome shotgun (WGS) entry which is preliminary data.</text>
</comment>